<feature type="signal peptide" evidence="1">
    <location>
        <begin position="1"/>
        <end position="23"/>
    </location>
</feature>
<proteinExistence type="predicted"/>
<sequence length="113" mass="12124">MSRFRLILTLLLSLMLPIFGSVAAAASFAEPCPMPLMSHDGSAMSHAPCCNDMEHGTVSKSPCKSGEECKIGGLVQILNIGTFSSLPPLPLTLQTPTVLQSEPADLWRPPRYV</sequence>
<evidence type="ECO:0000313" key="3">
    <source>
        <dbReference type="Proteomes" id="UP000520592"/>
    </source>
</evidence>
<accession>A0A7Y8CMM1</accession>
<dbReference type="Proteomes" id="UP000520592">
    <property type="component" value="Unassembled WGS sequence"/>
</dbReference>
<keyword evidence="1" id="KW-0732">Signal</keyword>
<feature type="chain" id="PRO_5030847024" evidence="1">
    <location>
        <begin position="24"/>
        <end position="113"/>
    </location>
</feature>
<evidence type="ECO:0000313" key="2">
    <source>
        <dbReference type="EMBL" id="NWC36351.1"/>
    </source>
</evidence>
<dbReference type="AlphaFoldDB" id="A0A7Y8CMM1"/>
<evidence type="ECO:0000256" key="1">
    <source>
        <dbReference type="SAM" id="SignalP"/>
    </source>
</evidence>
<dbReference type="RefSeq" id="WP_177056396.1">
    <property type="nucleotide sequence ID" value="NZ_JACAPB010000024.1"/>
</dbReference>
<reference evidence="2 3" key="1">
    <citation type="submission" date="2020-04" db="EMBL/GenBank/DDBJ databases">
        <title>Molecular characterization of pseudomonads from Agaricus bisporus reveal novel blotch 2 pathogens in Western Europe.</title>
        <authorList>
            <person name="Taparia T."/>
            <person name="Krijger M."/>
            <person name="Haynes E."/>
            <person name="Elpinstone J.G."/>
            <person name="Noble R."/>
            <person name="Van Der Wolf J."/>
        </authorList>
    </citation>
    <scope>NUCLEOTIDE SEQUENCE [LARGE SCALE GENOMIC DNA]</scope>
    <source>
        <strain evidence="2 3">IPO3737</strain>
    </source>
</reference>
<comment type="caution">
    <text evidence="2">The sequence shown here is derived from an EMBL/GenBank/DDBJ whole genome shotgun (WGS) entry which is preliminary data.</text>
</comment>
<dbReference type="EMBL" id="JACAQD010000041">
    <property type="protein sequence ID" value="NWC36351.1"/>
    <property type="molecule type" value="Genomic_DNA"/>
</dbReference>
<gene>
    <name evidence="2" type="ORF">HX876_28670</name>
</gene>
<name>A0A7Y8CMM1_9PSED</name>
<protein>
    <submittedName>
        <fullName evidence="2">Uncharacterized protein</fullName>
    </submittedName>
</protein>
<organism evidence="2 3">
    <name type="scientific">Pseudomonas gingeri</name>
    <dbReference type="NCBI Taxonomy" id="117681"/>
    <lineage>
        <taxon>Bacteria</taxon>
        <taxon>Pseudomonadati</taxon>
        <taxon>Pseudomonadota</taxon>
        <taxon>Gammaproteobacteria</taxon>
        <taxon>Pseudomonadales</taxon>
        <taxon>Pseudomonadaceae</taxon>
        <taxon>Pseudomonas</taxon>
    </lineage>
</organism>